<dbReference type="Proteomes" id="UP001162164">
    <property type="component" value="Unassembled WGS sequence"/>
</dbReference>
<protein>
    <submittedName>
        <fullName evidence="1">Uncharacterized protein</fullName>
    </submittedName>
</protein>
<sequence length="175" mass="20298">MDLDIMWNTFVDLMMSQTTEFQERDSGWALEQILYLEMNINKYSPMGGSSYIPSPKFVEKKRAVVNWGLLRYSHRKLHVHVNLLLPSEDCGENHLCNIDCGKCYYCWIEDLSRLVCSQISATEHKNISVTGANCIFITNAFEYIEETIVTTYNLERQMLVPFVVYADYESVLKAI</sequence>
<dbReference type="PANTHER" id="PTHR31511">
    <property type="entry name" value="PROTEIN CBG23764"/>
    <property type="match status" value="1"/>
</dbReference>
<dbReference type="EMBL" id="JAPWTJ010003576">
    <property type="protein sequence ID" value="KAJ8954662.1"/>
    <property type="molecule type" value="Genomic_DNA"/>
</dbReference>
<gene>
    <name evidence="1" type="ORF">NQ317_012931</name>
</gene>
<dbReference type="PANTHER" id="PTHR31511:SF12">
    <property type="entry name" value="RHO TERMINATION FACTOR N-TERMINAL DOMAIN-CONTAINING PROTEIN"/>
    <property type="match status" value="1"/>
</dbReference>
<accession>A0ABQ9IQS1</accession>
<evidence type="ECO:0000313" key="1">
    <source>
        <dbReference type="EMBL" id="KAJ8954662.1"/>
    </source>
</evidence>
<organism evidence="1 2">
    <name type="scientific">Molorchus minor</name>
    <dbReference type="NCBI Taxonomy" id="1323400"/>
    <lineage>
        <taxon>Eukaryota</taxon>
        <taxon>Metazoa</taxon>
        <taxon>Ecdysozoa</taxon>
        <taxon>Arthropoda</taxon>
        <taxon>Hexapoda</taxon>
        <taxon>Insecta</taxon>
        <taxon>Pterygota</taxon>
        <taxon>Neoptera</taxon>
        <taxon>Endopterygota</taxon>
        <taxon>Coleoptera</taxon>
        <taxon>Polyphaga</taxon>
        <taxon>Cucujiformia</taxon>
        <taxon>Chrysomeloidea</taxon>
        <taxon>Cerambycidae</taxon>
        <taxon>Lamiinae</taxon>
        <taxon>Monochamini</taxon>
        <taxon>Molorchus</taxon>
    </lineage>
</organism>
<evidence type="ECO:0000313" key="2">
    <source>
        <dbReference type="Proteomes" id="UP001162164"/>
    </source>
</evidence>
<proteinExistence type="predicted"/>
<name>A0ABQ9IQS1_9CUCU</name>
<comment type="caution">
    <text evidence="1">The sequence shown here is derived from an EMBL/GenBank/DDBJ whole genome shotgun (WGS) entry which is preliminary data.</text>
</comment>
<keyword evidence="2" id="KW-1185">Reference proteome</keyword>
<reference evidence="1" key="1">
    <citation type="journal article" date="2023" name="Insect Mol. Biol.">
        <title>Genome sequencing provides insights into the evolution of gene families encoding plant cell wall-degrading enzymes in longhorned beetles.</title>
        <authorList>
            <person name="Shin N.R."/>
            <person name="Okamura Y."/>
            <person name="Kirsch R."/>
            <person name="Pauchet Y."/>
        </authorList>
    </citation>
    <scope>NUCLEOTIDE SEQUENCE</scope>
    <source>
        <strain evidence="1">MMC_N1</strain>
    </source>
</reference>